<dbReference type="PANTHER" id="PTHR46796">
    <property type="entry name" value="HTH-TYPE TRANSCRIPTIONAL ACTIVATOR RHAS-RELATED"/>
    <property type="match status" value="1"/>
</dbReference>
<evidence type="ECO:0000256" key="2">
    <source>
        <dbReference type="ARBA" id="ARBA00023125"/>
    </source>
</evidence>
<comment type="caution">
    <text evidence="5">The sequence shown here is derived from an EMBL/GenBank/DDBJ whole genome shotgun (WGS) entry which is preliminary data.</text>
</comment>
<keyword evidence="1" id="KW-0805">Transcription regulation</keyword>
<dbReference type="AlphaFoldDB" id="A0A3E1NXA3"/>
<keyword evidence="2" id="KW-0238">DNA-binding</keyword>
<name>A0A3E1NXA3_9BACT</name>
<dbReference type="InterPro" id="IPR054015">
    <property type="entry name" value="ExsA-like_N"/>
</dbReference>
<dbReference type="InterPro" id="IPR018060">
    <property type="entry name" value="HTH_AraC"/>
</dbReference>
<dbReference type="OrthoDB" id="4480133at2"/>
<evidence type="ECO:0000256" key="3">
    <source>
        <dbReference type="ARBA" id="ARBA00023163"/>
    </source>
</evidence>
<organism evidence="5 6">
    <name type="scientific">Chitinophaga silvisoli</name>
    <dbReference type="NCBI Taxonomy" id="2291814"/>
    <lineage>
        <taxon>Bacteria</taxon>
        <taxon>Pseudomonadati</taxon>
        <taxon>Bacteroidota</taxon>
        <taxon>Chitinophagia</taxon>
        <taxon>Chitinophagales</taxon>
        <taxon>Chitinophagaceae</taxon>
        <taxon>Chitinophaga</taxon>
    </lineage>
</organism>
<dbReference type="SUPFAM" id="SSF46689">
    <property type="entry name" value="Homeodomain-like"/>
    <property type="match status" value="1"/>
</dbReference>
<proteinExistence type="predicted"/>
<dbReference type="RefSeq" id="WP_116855743.1">
    <property type="nucleotide sequence ID" value="NZ_QTJV01000009.1"/>
</dbReference>
<dbReference type="InterPro" id="IPR050204">
    <property type="entry name" value="AraC_XylS_family_regulators"/>
</dbReference>
<feature type="domain" description="HTH araC/xylS-type" evidence="4">
    <location>
        <begin position="172"/>
        <end position="270"/>
    </location>
</feature>
<dbReference type="Gene3D" id="1.10.10.60">
    <property type="entry name" value="Homeodomain-like"/>
    <property type="match status" value="1"/>
</dbReference>
<dbReference type="Pfam" id="PF12833">
    <property type="entry name" value="HTH_18"/>
    <property type="match status" value="1"/>
</dbReference>
<keyword evidence="6" id="KW-1185">Reference proteome</keyword>
<evidence type="ECO:0000256" key="1">
    <source>
        <dbReference type="ARBA" id="ARBA00023015"/>
    </source>
</evidence>
<dbReference type="EMBL" id="QTJV01000009">
    <property type="protein sequence ID" value="RFM32550.1"/>
    <property type="molecule type" value="Genomic_DNA"/>
</dbReference>
<dbReference type="GO" id="GO:0003700">
    <property type="term" value="F:DNA-binding transcription factor activity"/>
    <property type="evidence" value="ECO:0007669"/>
    <property type="project" value="InterPro"/>
</dbReference>
<evidence type="ECO:0000313" key="6">
    <source>
        <dbReference type="Proteomes" id="UP000261174"/>
    </source>
</evidence>
<dbReference type="Proteomes" id="UP000261174">
    <property type="component" value="Unassembled WGS sequence"/>
</dbReference>
<accession>A0A3E1NXA3</accession>
<gene>
    <name evidence="5" type="ORF">DXN04_22980</name>
</gene>
<sequence length="281" mass="32624">MENNIFLQHNVLYACGYQKVQSSEHYFPDHALGIMLSGESYYFSNEGAFVMKKGAICLMRRNQLFKKLKKADQNGQAPSLICLFIDQNTLHQYAVKNNIPRQSTYKDKALIDLTGNVFLKGFFDSLLPYLDNPKNLTAKIAELKTLEAIELLLQAGDLFQNFLFDFQEPHKIDLETFMNHNYKYNIPLLSFAKLTGRSLSTFKRDFTKIFDTTPEKWLQQKRLEQAHYLISKKRQRPSDVYLEVGFENLSHFSFAFKKQYGLTPTELTEQGFQQVVKNPGK</sequence>
<dbReference type="PROSITE" id="PS01124">
    <property type="entry name" value="HTH_ARAC_FAMILY_2"/>
    <property type="match status" value="1"/>
</dbReference>
<evidence type="ECO:0000259" key="4">
    <source>
        <dbReference type="PROSITE" id="PS01124"/>
    </source>
</evidence>
<dbReference type="InterPro" id="IPR009057">
    <property type="entry name" value="Homeodomain-like_sf"/>
</dbReference>
<dbReference type="SMART" id="SM00342">
    <property type="entry name" value="HTH_ARAC"/>
    <property type="match status" value="1"/>
</dbReference>
<protein>
    <submittedName>
        <fullName evidence="5">AraC family transcriptional regulator</fullName>
    </submittedName>
</protein>
<evidence type="ECO:0000313" key="5">
    <source>
        <dbReference type="EMBL" id="RFM32550.1"/>
    </source>
</evidence>
<dbReference type="GO" id="GO:0043565">
    <property type="term" value="F:sequence-specific DNA binding"/>
    <property type="evidence" value="ECO:0007669"/>
    <property type="project" value="InterPro"/>
</dbReference>
<reference evidence="5 6" key="1">
    <citation type="submission" date="2018-08" db="EMBL/GenBank/DDBJ databases">
        <title>Chitinophaga sp. K20C18050901, a novel bacterium isolated from forest soil.</title>
        <authorList>
            <person name="Wang C."/>
        </authorList>
    </citation>
    <scope>NUCLEOTIDE SEQUENCE [LARGE SCALE GENOMIC DNA]</scope>
    <source>
        <strain evidence="5 6">K20C18050901</strain>
    </source>
</reference>
<dbReference type="Pfam" id="PF22200">
    <property type="entry name" value="ExsA_N"/>
    <property type="match status" value="1"/>
</dbReference>
<keyword evidence="3" id="KW-0804">Transcription</keyword>